<protein>
    <submittedName>
        <fullName evidence="1">Uncharacterized protein</fullName>
    </submittedName>
</protein>
<dbReference type="Proteomes" id="UP001057375">
    <property type="component" value="Unassembled WGS sequence"/>
</dbReference>
<proteinExistence type="predicted"/>
<gene>
    <name evidence="1" type="ORF">ADUPG1_005214</name>
</gene>
<dbReference type="EMBL" id="BQXS01008246">
    <property type="protein sequence ID" value="GKT29257.1"/>
    <property type="molecule type" value="Genomic_DNA"/>
</dbReference>
<comment type="caution">
    <text evidence="1">The sequence shown here is derived from an EMBL/GenBank/DDBJ whole genome shotgun (WGS) entry which is preliminary data.</text>
</comment>
<evidence type="ECO:0000313" key="2">
    <source>
        <dbReference type="Proteomes" id="UP001057375"/>
    </source>
</evidence>
<reference evidence="1" key="1">
    <citation type="submission" date="2022-03" db="EMBL/GenBank/DDBJ databases">
        <title>Draft genome sequence of Aduncisulcus paluster, a free-living microaerophilic Fornicata.</title>
        <authorList>
            <person name="Yuyama I."/>
            <person name="Kume K."/>
            <person name="Tamura T."/>
            <person name="Inagaki Y."/>
            <person name="Hashimoto T."/>
        </authorList>
    </citation>
    <scope>NUCLEOTIDE SEQUENCE</scope>
    <source>
        <strain evidence="1">NY0171</strain>
    </source>
</reference>
<sequence length="43" mass="4493">MTTCSICQSASSVDITSWTRARSSSVISGDTFTAAGQEAAEFM</sequence>
<feature type="non-terminal residue" evidence="1">
    <location>
        <position position="43"/>
    </location>
</feature>
<evidence type="ECO:0000313" key="1">
    <source>
        <dbReference type="EMBL" id="GKT29257.1"/>
    </source>
</evidence>
<accession>A0ABQ5KBH5</accession>
<organism evidence="1 2">
    <name type="scientific">Aduncisulcus paluster</name>
    <dbReference type="NCBI Taxonomy" id="2918883"/>
    <lineage>
        <taxon>Eukaryota</taxon>
        <taxon>Metamonada</taxon>
        <taxon>Carpediemonas-like organisms</taxon>
        <taxon>Aduncisulcus</taxon>
    </lineage>
</organism>
<name>A0ABQ5KBH5_9EUKA</name>
<keyword evidence="2" id="KW-1185">Reference proteome</keyword>